<feature type="domain" description="Fibronectin type-III" evidence="24">
    <location>
        <begin position="1790"/>
        <end position="1886"/>
    </location>
</feature>
<dbReference type="PROSITE" id="PS50853">
    <property type="entry name" value="FN3"/>
    <property type="match status" value="28"/>
</dbReference>
<feature type="domain" description="Fibronectin type-III" evidence="24">
    <location>
        <begin position="4303"/>
        <end position="4387"/>
    </location>
</feature>
<evidence type="ECO:0000259" key="23">
    <source>
        <dbReference type="PROSITE" id="PS50027"/>
    </source>
</evidence>
<feature type="domain" description="Laminin EGF-like" evidence="23">
    <location>
        <begin position="456"/>
        <end position="508"/>
    </location>
</feature>
<feature type="domain" description="Fibronectin type-III" evidence="24">
    <location>
        <begin position="2812"/>
        <end position="2905"/>
    </location>
</feature>
<dbReference type="CDD" id="cd00055">
    <property type="entry name" value="EGF_Lam"/>
    <property type="match status" value="10"/>
</dbReference>
<feature type="domain" description="Fibronectin type-III" evidence="24">
    <location>
        <begin position="4011"/>
        <end position="4099"/>
    </location>
</feature>
<evidence type="ECO:0000256" key="2">
    <source>
        <dbReference type="ARBA" id="ARBA00004437"/>
    </source>
</evidence>
<feature type="disulfide bond" evidence="19">
    <location>
        <begin position="532"/>
        <end position="541"/>
    </location>
</feature>
<dbReference type="FunFam" id="2.60.40.10:FF:001379">
    <property type="entry name" value="Usherin"/>
    <property type="match status" value="1"/>
</dbReference>
<evidence type="ECO:0000256" key="14">
    <source>
        <dbReference type="ARBA" id="ARBA00023292"/>
    </source>
</evidence>
<feature type="compositionally biased region" description="Polar residues" evidence="20">
    <location>
        <begin position="4780"/>
        <end position="4790"/>
    </location>
</feature>
<evidence type="ECO:0000313" key="27">
    <source>
        <dbReference type="Proteomes" id="UP001295444"/>
    </source>
</evidence>
<feature type="domain" description="Fibronectin type-III" evidence="24">
    <location>
        <begin position="2275"/>
        <end position="2369"/>
    </location>
</feature>
<evidence type="ECO:0000256" key="6">
    <source>
        <dbReference type="ARBA" id="ARBA00022606"/>
    </source>
</evidence>
<dbReference type="Gene3D" id="2.60.40.10">
    <property type="entry name" value="Immunoglobulins"/>
    <property type="match status" value="30"/>
</dbReference>
<evidence type="ECO:0000256" key="7">
    <source>
        <dbReference type="ARBA" id="ARBA00022729"/>
    </source>
</evidence>
<feature type="domain" description="Fibronectin type-III" evidence="24">
    <location>
        <begin position="4101"/>
        <end position="4206"/>
    </location>
</feature>
<keyword evidence="9" id="KW-1009">Hearing</keyword>
<feature type="domain" description="Fibronectin type-III" evidence="24">
    <location>
        <begin position="1887"/>
        <end position="1977"/>
    </location>
</feature>
<evidence type="ECO:0000259" key="22">
    <source>
        <dbReference type="PROSITE" id="PS50025"/>
    </source>
</evidence>
<feature type="disulfide bond" evidence="19">
    <location>
        <begin position="564"/>
        <end position="581"/>
    </location>
</feature>
<keyword evidence="13" id="KW-0966">Cell projection</keyword>
<dbReference type="SMART" id="SM00136">
    <property type="entry name" value="LamNT"/>
    <property type="match status" value="1"/>
</dbReference>
<keyword evidence="4" id="KW-1003">Cell membrane</keyword>
<dbReference type="GO" id="GO:0007601">
    <property type="term" value="P:visual perception"/>
    <property type="evidence" value="ECO:0007669"/>
    <property type="project" value="UniProtKB-KW"/>
</dbReference>
<evidence type="ECO:0000256" key="19">
    <source>
        <dbReference type="PROSITE-ProRule" id="PRU00460"/>
    </source>
</evidence>
<evidence type="ECO:0000256" key="13">
    <source>
        <dbReference type="ARBA" id="ARBA00023273"/>
    </source>
</evidence>
<evidence type="ECO:0000256" key="16">
    <source>
        <dbReference type="ARBA" id="ARBA00072076"/>
    </source>
</evidence>
<keyword evidence="5" id="KW-0964">Secreted</keyword>
<keyword evidence="8" id="KW-0677">Repeat</keyword>
<dbReference type="Gene3D" id="2.60.120.200">
    <property type="match status" value="3"/>
</dbReference>
<feature type="domain" description="Fibronectin type-III" evidence="24">
    <location>
        <begin position="2373"/>
        <end position="2459"/>
    </location>
</feature>
<feature type="disulfide bond" evidence="19">
    <location>
        <begin position="562"/>
        <end position="574"/>
    </location>
</feature>
<dbReference type="InterPro" id="IPR036116">
    <property type="entry name" value="FN3_sf"/>
</dbReference>
<evidence type="ECO:0000256" key="21">
    <source>
        <dbReference type="SAM" id="Phobius"/>
    </source>
</evidence>
<feature type="disulfide bond" evidence="19">
    <location>
        <begin position="749"/>
        <end position="763"/>
    </location>
</feature>
<dbReference type="FunFam" id="2.60.40.10:FF:001030">
    <property type="entry name" value="Usherin"/>
    <property type="match status" value="1"/>
</dbReference>
<feature type="domain" description="Fibronectin type-III" evidence="24">
    <location>
        <begin position="4676"/>
        <end position="4769"/>
    </location>
</feature>
<dbReference type="FunFam" id="2.60.40.10:FF:001176">
    <property type="entry name" value="Usherin"/>
    <property type="match status" value="2"/>
</dbReference>
<dbReference type="FunFam" id="2.60.40.10:FF:001716">
    <property type="entry name" value="Usherin"/>
    <property type="match status" value="1"/>
</dbReference>
<dbReference type="InterPro" id="IPR013783">
    <property type="entry name" value="Ig-like_fold"/>
</dbReference>
<evidence type="ECO:0000256" key="18">
    <source>
        <dbReference type="ARBA" id="ARBA00082367"/>
    </source>
</evidence>
<dbReference type="PROSITE" id="PS50027">
    <property type="entry name" value="EGF_LAM_2"/>
    <property type="match status" value="7"/>
</dbReference>
<dbReference type="FunFam" id="2.10.25.10:FF:000090">
    <property type="entry name" value="laminin subunit alpha"/>
    <property type="match status" value="5"/>
</dbReference>
<feature type="domain" description="Fibronectin type-III" evidence="24">
    <location>
        <begin position="969"/>
        <end position="1065"/>
    </location>
</feature>
<dbReference type="FunFam" id="2.60.40.10:FF:001285">
    <property type="entry name" value="Usherin"/>
    <property type="match status" value="1"/>
</dbReference>
<dbReference type="InterPro" id="IPR002049">
    <property type="entry name" value="LE_dom"/>
</dbReference>
<feature type="domain" description="Laminin EGF-like" evidence="23">
    <location>
        <begin position="509"/>
        <end position="561"/>
    </location>
</feature>
<dbReference type="SUPFAM" id="SSF49899">
    <property type="entry name" value="Concanavalin A-like lectins/glucanases"/>
    <property type="match status" value="3"/>
</dbReference>
<evidence type="ECO:0000256" key="17">
    <source>
        <dbReference type="ARBA" id="ARBA00080960"/>
    </source>
</evidence>
<dbReference type="InterPro" id="IPR003961">
    <property type="entry name" value="FN3_dom"/>
</dbReference>
<dbReference type="GO" id="GO:0007605">
    <property type="term" value="P:sensory perception of sound"/>
    <property type="evidence" value="ECO:0007669"/>
    <property type="project" value="UniProtKB-KW"/>
</dbReference>
<feature type="domain" description="Laminin EGF-like" evidence="23">
    <location>
        <begin position="715"/>
        <end position="765"/>
    </location>
</feature>
<keyword evidence="15" id="KW-0844">Vision</keyword>
<keyword evidence="11 19" id="KW-1015">Disulfide bond</keyword>
<dbReference type="Pfam" id="PF00041">
    <property type="entry name" value="fn3"/>
    <property type="match status" value="14"/>
</dbReference>
<reference evidence="26" key="1">
    <citation type="submission" date="2022-03" db="EMBL/GenBank/DDBJ databases">
        <authorList>
            <person name="Alioto T."/>
            <person name="Alioto T."/>
            <person name="Gomez Garrido J."/>
        </authorList>
    </citation>
    <scope>NUCLEOTIDE SEQUENCE</scope>
</reference>
<feature type="disulfide bond" evidence="19">
    <location>
        <begin position="632"/>
        <end position="641"/>
    </location>
</feature>
<dbReference type="SUPFAM" id="SSF49265">
    <property type="entry name" value="Fibronectin type III"/>
    <property type="match status" value="20"/>
</dbReference>
<accession>A0AAD1RH02</accession>
<feature type="domain" description="Fibronectin type-III" evidence="24">
    <location>
        <begin position="2658"/>
        <end position="2760"/>
    </location>
</feature>
<dbReference type="FunFam" id="2.10.25.10:FF:000313">
    <property type="entry name" value="Usherin"/>
    <property type="match status" value="1"/>
</dbReference>
<dbReference type="InterPro" id="IPR050713">
    <property type="entry name" value="RTP_Phos/Ushers"/>
</dbReference>
<feature type="domain" description="Fibronectin type-III" evidence="24">
    <location>
        <begin position="4479"/>
        <end position="4579"/>
    </location>
</feature>
<feature type="domain" description="Laminin EGF-like" evidence="23">
    <location>
        <begin position="662"/>
        <end position="714"/>
    </location>
</feature>
<feature type="region of interest" description="Disordered" evidence="20">
    <location>
        <begin position="4768"/>
        <end position="4790"/>
    </location>
</feature>
<feature type="domain" description="Fibronectin type-III" evidence="24">
    <location>
        <begin position="2460"/>
        <end position="2559"/>
    </location>
</feature>
<feature type="disulfide bond" evidence="19">
    <location>
        <begin position="685"/>
        <end position="694"/>
    </location>
</feature>
<dbReference type="EMBL" id="OW240913">
    <property type="protein sequence ID" value="CAH2254292.1"/>
    <property type="molecule type" value="Genomic_DNA"/>
</dbReference>
<dbReference type="FunFam" id="2.60.120.200:FF:000126">
    <property type="entry name" value="usherin"/>
    <property type="match status" value="1"/>
</dbReference>
<feature type="disulfide bond" evidence="19">
    <location>
        <begin position="479"/>
        <end position="488"/>
    </location>
</feature>
<dbReference type="InterPro" id="IPR001791">
    <property type="entry name" value="Laminin_G"/>
</dbReference>
<dbReference type="FunFam" id="2.60.40.10:FF:001023">
    <property type="entry name" value="usherin"/>
    <property type="match status" value="1"/>
</dbReference>
<dbReference type="Gene3D" id="2.10.25.10">
    <property type="entry name" value="Laminin"/>
    <property type="match status" value="9"/>
</dbReference>
<dbReference type="CDD" id="cd00063">
    <property type="entry name" value="FN3"/>
    <property type="match status" value="26"/>
</dbReference>
<dbReference type="FunFam" id="2.10.25.10:FF:000224">
    <property type="entry name" value="Usherin"/>
    <property type="match status" value="1"/>
</dbReference>
<feature type="domain" description="Fibronectin type-III" evidence="24">
    <location>
        <begin position="4388"/>
        <end position="4476"/>
    </location>
</feature>
<proteinExistence type="predicted"/>
<evidence type="ECO:0000259" key="25">
    <source>
        <dbReference type="PROSITE" id="PS51117"/>
    </source>
</evidence>
<keyword evidence="27" id="KW-1185">Reference proteome</keyword>
<feature type="disulfide bond" evidence="19">
    <location>
        <begin position="766"/>
        <end position="778"/>
    </location>
</feature>
<feature type="domain" description="Fibronectin type-III" evidence="24">
    <location>
        <begin position="3776"/>
        <end position="3876"/>
    </location>
</feature>
<evidence type="ECO:0000313" key="26">
    <source>
        <dbReference type="EMBL" id="CAH2254292.1"/>
    </source>
</evidence>
<dbReference type="PANTHER" id="PTHR46957">
    <property type="entry name" value="CYTOKINE RECEPTOR"/>
    <property type="match status" value="1"/>
</dbReference>
<feature type="domain" description="Fibronectin type-III" evidence="24">
    <location>
        <begin position="4581"/>
        <end position="4675"/>
    </location>
</feature>
<name>A0AAD1RH02_PELCU</name>
<dbReference type="GO" id="GO:0060171">
    <property type="term" value="C:stereocilium membrane"/>
    <property type="evidence" value="ECO:0007669"/>
    <property type="project" value="UniProtKB-SubCell"/>
</dbReference>
<dbReference type="FunFam" id="2.60.40.10:FF:001004">
    <property type="entry name" value="Usherin"/>
    <property type="match status" value="1"/>
</dbReference>
<dbReference type="FunFam" id="2.60.40.10:FF:001037">
    <property type="entry name" value="Usherin"/>
    <property type="match status" value="1"/>
</dbReference>
<feature type="domain" description="Fibronectin type-III" evidence="24">
    <location>
        <begin position="1066"/>
        <end position="1182"/>
    </location>
</feature>
<feature type="transmembrane region" description="Helical" evidence="21">
    <location>
        <begin position="4986"/>
        <end position="5008"/>
    </location>
</feature>
<feature type="domain" description="Fibronectin type-III" evidence="24">
    <location>
        <begin position="2925"/>
        <end position="3012"/>
    </location>
</feature>
<dbReference type="SUPFAM" id="SSF57196">
    <property type="entry name" value="EGF/Laminin"/>
    <property type="match status" value="7"/>
</dbReference>
<feature type="disulfide bond" evidence="19">
    <location>
        <begin position="800"/>
        <end position="814"/>
    </location>
</feature>
<feature type="domain" description="Fibronectin type-III" evidence="24">
    <location>
        <begin position="3502"/>
        <end position="3593"/>
    </location>
</feature>
<keyword evidence="10 21" id="KW-0472">Membrane</keyword>
<evidence type="ECO:0000256" key="20">
    <source>
        <dbReference type="SAM" id="MobiDB-lite"/>
    </source>
</evidence>
<dbReference type="FunFam" id="2.60.40.10:FF:000991">
    <property type="entry name" value="Usherin"/>
    <property type="match status" value="1"/>
</dbReference>
<dbReference type="Gene3D" id="2.60.120.260">
    <property type="entry name" value="Galactose-binding domain-like"/>
    <property type="match status" value="1"/>
</dbReference>
<feature type="domain" description="Fibronectin type-III" evidence="24">
    <location>
        <begin position="3685"/>
        <end position="3775"/>
    </location>
</feature>
<dbReference type="SMART" id="SM00282">
    <property type="entry name" value="LamG"/>
    <property type="match status" value="2"/>
</dbReference>
<evidence type="ECO:0000256" key="12">
    <source>
        <dbReference type="ARBA" id="ARBA00023180"/>
    </source>
</evidence>
<keyword evidence="7" id="KW-0732">Signal</keyword>
<dbReference type="Pfam" id="PF02210">
    <property type="entry name" value="Laminin_G_2"/>
    <property type="match status" value="2"/>
</dbReference>
<evidence type="ECO:0000256" key="8">
    <source>
        <dbReference type="ARBA" id="ARBA00022737"/>
    </source>
</evidence>
<organism evidence="26 27">
    <name type="scientific">Pelobates cultripes</name>
    <name type="common">Western spadefoot toad</name>
    <dbReference type="NCBI Taxonomy" id="61616"/>
    <lineage>
        <taxon>Eukaryota</taxon>
        <taxon>Metazoa</taxon>
        <taxon>Chordata</taxon>
        <taxon>Craniata</taxon>
        <taxon>Vertebrata</taxon>
        <taxon>Euteleostomi</taxon>
        <taxon>Amphibia</taxon>
        <taxon>Batrachia</taxon>
        <taxon>Anura</taxon>
        <taxon>Pelobatoidea</taxon>
        <taxon>Pelobatidae</taxon>
        <taxon>Pelobates</taxon>
    </lineage>
</organism>
<dbReference type="Proteomes" id="UP001295444">
    <property type="component" value="Chromosome 02"/>
</dbReference>
<evidence type="ECO:0000256" key="15">
    <source>
        <dbReference type="ARBA" id="ARBA00023305"/>
    </source>
</evidence>
<dbReference type="GO" id="GO:0001917">
    <property type="term" value="C:photoreceptor inner segment"/>
    <property type="evidence" value="ECO:0007669"/>
    <property type="project" value="UniProtKB-SubCell"/>
</dbReference>
<comment type="subcellular location">
    <subcellularLocation>
        <location evidence="1">Cell projection</location>
        <location evidence="1">Stereocilium membrane</location>
    </subcellularLocation>
    <subcellularLocation>
        <location evidence="2">Photoreceptor inner segment</location>
    </subcellularLocation>
    <subcellularLocation>
        <location evidence="3">Secreted</location>
    </subcellularLocation>
</comment>
<dbReference type="GO" id="GO:0048731">
    <property type="term" value="P:system development"/>
    <property type="evidence" value="ECO:0007669"/>
    <property type="project" value="UniProtKB-ARBA"/>
</dbReference>
<dbReference type="FunFam" id="2.60.40.10:FF:000819">
    <property type="entry name" value="Usherin"/>
    <property type="match status" value="1"/>
</dbReference>
<dbReference type="PROSITE" id="PS50025">
    <property type="entry name" value="LAM_G_DOMAIN"/>
    <property type="match status" value="2"/>
</dbReference>
<dbReference type="FunFam" id="2.60.40.10:FF:002683">
    <property type="entry name" value="Predicted protein"/>
    <property type="match status" value="1"/>
</dbReference>
<dbReference type="GO" id="GO:0005576">
    <property type="term" value="C:extracellular region"/>
    <property type="evidence" value="ECO:0007669"/>
    <property type="project" value="UniProtKB-SubCell"/>
</dbReference>
<keyword evidence="21" id="KW-0812">Transmembrane</keyword>
<evidence type="ECO:0000256" key="3">
    <source>
        <dbReference type="ARBA" id="ARBA00004613"/>
    </source>
</evidence>
<dbReference type="SMART" id="SM00180">
    <property type="entry name" value="EGF_Lam"/>
    <property type="match status" value="10"/>
</dbReference>
<sequence>MGDRDKGMPSPLFINSNSKVATKGATKYLKVHHTIISFFINGLEEDSTPFDSRSLSGPISDGGDHNSIVLGQNTNGIEQFIGRMQDFRLYEVALTNREIVEVFSGDFPYLHVQSECRCTGSHPRIHPFEQIYCIPNGINDTTKDRILRLNPNSHPVSYINDKDLETTWISRLLSSSDIDTGITITIDLLNGQFQVFYVIIQFYSPMPQALKIQRQKHANSTWEDWQYFASDCQNFGMENNGILNYPDSVNCQQLPKNTPYSRGNVTFSILKPEPSNRPGYKDFYNTHSLQEFVKTSGIRIHMTGQYHTELNDHIINNRHRYYGISEITVSGRCICHGHAEYCDKSVTPYRCLCHAESHTSGTKCDQCLPLYNNKQFRQGDQVNAFNCKPCQCYNHSFSCHYNVSLDPYPNDHDRGGGGVCDNCLHNTAGKNCEWCKDLFYRELNSNLFATDVCKSCNCNVSGTISKNLQCQKIGGQCDCKPHVTGRQCDQCKNGFYNLQPDDSYGCQPCKCSIFGSINGSIDCHQTTGQCKCKPNFIGLHCDRCNLGFKQHNPLGEESCEPCKCSTNGSINQFCNPTSGQCKCKENVKGLACDTCIDNYYGLDTDRCKHCDCYREGIISGTVCDRVTGQCVCQPNIGGQRCNECLSGYYKVQQNNSMACLPCRCDVSGTINSSQSCDNSSGQCLCKALVTGQQCNMCISHTYNLTIGNVHGCQNCACHPLGTLESTSCNQTDGQCKCLPNYHGRMCNECRPGFYLSAAHGMKCVPCMCHSGGSANGICNSTNGQCVCQDSSITGQKCDRCHDLYYGFHLNLGRCRTCSCNAAGAVNGSCHSVTGQCFCKQFVRGFICDHCVEDASNLDAQNPYGCSTTPLQQPPPRINIYNSTAIGLTWNPPDSPNTNIINYVLYRDGIGVYNITDHFPFTGQEFECLQSFTDTPLFPYTGYTYQIKAINVHGYTSSSEVLYRTKAGTPTGEIILSHSPPVDPYSVSLSWTMTSEESGPIEKFQLMYSKISSLEPNISYEGPDMSVTVHNLTPFTRYNFLVQACTTEGCLQSLPVTVVTPQAPPAHQDPPTQLNASSTELHLQWSPPTQPNGIIIRYELFMRGVENIHGNYIPTERRVFHTTGWLNPQPVVESENENALKPPATNTTISHLEPYTKYEFCIVSANMAGSVTSKWVEMKTKESVPVYMPHPTVFPLSPRSLNVSWEKPTNSDARGEIVGYTINMISGEIPDQSQTAAGSEVLYVAEANELFYEVTGLKPYHVYNFTITLCNGVGCVTSKPGGAQTLASAPQHFNAPQVKGINSTTMMISWAAPMDLNGPLPFYQLIKVDSSLTMKNKMDFVKGTRFPGNGYVKFPPSTLPMNSYFTGIKIQFRTKEPDGLLLCAVSAGMQEEYIVLQMRNGRPYFLFDPQGSAVSVSPTNDGGKKYNDNKWHQVVATRTQASGYITVDGQYTGSSAAKSGGTVIGENTGVFIGGFPNYFSLRKNDRGDTQITEKHFVGCLGEILIQKSDNPHEIWEALEFNNAVETNNVYEKWEGCPDSAEEGAHFLGFGFLELQPNLFSVGQDFELSFLFKTDQLKGVLLFAYANQTEYFIMQLKNGILNTKLKKQSTLLDLDLWAGLSYCDGSWNSVYFRKEGTLFLVQLNNLVERFTQPILHTGTSVISALYIGGVPEDVHRIFSDLNLQQGFGGCMKDLRFTQGVAVNFATASYRTVRVNLDGCPSTDSPVNCRGNDSIIVYRGKEQTVYESDLEPFTEYLYRVVASNDGGSVTSAWNQGRTRAEVPADVCSLGMGFNAPTRLLNISGYSAEVAWARPLGVRGVIEKYLLKAYPENTKLMRLYPRISEISATGSKGTLKGLLPFTKYAVTLSVCTSSGCSESSHVLHISTLEEVPEDVQIPTVKSFPNSLYLYWSPPRKPNGKITKYILFVDRNQIYMGNETEFNVTAAGGSLTCSEPYRGFLSVCTIIGCSNSTQVIVSTAQAPPDYVAAPVVTVLDSRSIHVEWEEPSAANGILERYIIYMSTNSIWNVIYNSTDLFLDYTIRELTPGIKYLIKISACTAGGCTTSDASTCTTEESSPESVQTPKIESYTPDSFNISWSKPLHPNGIITSYGLYMDGILMQNSSQLSFFVDGLSPWSKHSFRLQACTSKGCALGRLVEAYTQESKPEGVVLVHAVTDGPRGIQMKWQGPERPNGNVTYNVIFEGLFYVMKGWKSKKSQIKQEKPAIYLLMFSSLESNKWISIDGLVPFSNYSIRINASNNQGFVMSNPILLTLPPGAPDGILPPRLSSATPTSLQVVWSTPVRNNAPGLPEYRLQMRSSDPTNEITDLYSGSMAFLTYAMKDLQPFTTYEVRIAAFNKYGATNSNWISMSTEEDRPGPIDQPLFSNINSTSLTITWKQPSQTNGVITHYNIYQNDSFLVTVPGTSLGSTIENLIPYTNYKYQLEGCTSAGCSKSQESSVKTLPGAPSGILPPDLYSDTPTSVVIRWKPPIHSNGLIANYAIERRIKGKDTVYQLVTLPKDHPMQYIDRTMDISPWKTFEYRIVVSVVDGGNNGSSWSEVTTRPSRPGGVQPPEVYILGPYTAKVIWKMPLIPNGDILSYEICMPEPKITIINTTLLNYTVTNLIPYTNYSVTIVACSGGDIYHGGCTESLPTYATTHSALPQGISPLSVTPVSETCIAVSWQAPSMPNGPQLRYELLRRKILQPLASNPPEDLNLWQNIYSGTQWFYEDKGLSRYTSYQYRLIVHNMVGYTSGTDVTVTTMAGPPVKGSNVTALTVNHTAIQVKWSKPWVRRVRSKVAHVVTFAIHYLLKKHLSVKKIIILTIIKIPLTIFYFSFQAVHDLQGDVELYTLFLNSSKSSKTMTFSANMTSATIGNLYPNTKYQLSLQVFNGVHRINSDFIHVTTMDGVKQGLSLRQLEFIQHLLLFQEPEGMFPPEVAIINHTAVRVIWTSPSNPNGAVTEYSIYVNNKVYKTRMNSPGAFIVGDLSPYTVYNINVCTIYACTKSNSTRISTVEDKPRKVHPPIGAWVNTARVIHLRWMFAILKSAKEPNGIILGFTVWRKTLHRCSFVQTLSDANDFKSCAYVKCKKNEDICGDTCYNPDHQECCDGVLHDRRVGYWCCEDDYILSSQNTSVVCCGGHLHRVRPEFRCCGRYYTRVQAGEACCYNTMENSVAVGDGDSCCGGIPYLKSGNQMCCGRELYDKYNQQCCGERIIGLNYICCGDEQDGTTHRPSPGLDCCGTEFVNISESICCADSSGQVKVHLKPRDHKPLKCCDTQLISENEECCNGVGYNPLIHECANKLSAEINNKKRKCGLNVFCPISLSAMAYCGRCSFNSATDSCWMTKTALHIKTNADSIDEEYCPTEEEITYVGGPDNFNFTDTGLEPFTTYEYRLSPWNSFSHGFSHVTRVTTNQDIPQGVDPPRWTIVDNREYVISLSWKEPDKSNGIMHYVILRDGTERYKGISKHFLDKGGINQFQEYSYQLRACTVSGCLDSAKVLAAIKQDVPKGVSPPLITTVNSTALYLSWLIPSKPNGRIKRYQVNHNDDGVIYVTSEGHNEYTVTGLQPFTKYSFSLTVCTSAGCTTSEPSTGVTAQDVPQGVWSKPRHVIINTTALELYWSEPEKPNGMVLQYRLKCNGEIIANRSGEYLSFTDVGLQPNSRYFYQLEASTEAGSTNSDFYIIETPAATPEDIPAPYNITTLGPHTIYVAWNVPGVYNSSIPLKFYVLLNAGSTDSEVHPAGEENFILVENLNPYTQYNIRIQACQNGGCGAGFPMSVLTEEAAPEEFDPPLVSVAGPKLIQVAWKIPKKANGVIVKYVIYRRCVGQHEILPIFIWTEGPLVYMSSSNDLLPYTQYEYCITAQNSKGSVKSSWSMIYTLESEPQDLEPPTAQVTSAYSVFINWMPPMNPNGVIKYYYINYYVVVCREAVYGTSCRPQIRDRPIDRRVLWPPVGLLFHGTCLGLLPVDASAPTQGLQGTSNHAKLYGLLPFTKYEICIEALNSAGKVSSQWVYVQTSEASPSGLSNFVVEKKEDGRALLLEWSEPRRPNGVLQKYNIYSDGNLEYSGLNHQFLFQRLEPYTVYKLVLEACTVAGCTQTLLQLVQTKEASPTTQLPVAIESINSTHIVLSWSPPIYPNGQINQYDVIKKCSHTHCLGTTKNADGYVVHSEYNTKHNTFRYTDNDVRPWNIYEYKIRAWNSAGSTNSSWTEAQTAQAAPSNLLPPKLYHLEVSPNQLTIKWSPPEEENGIIMSYRLQRNNITLPFSFDSSTFCFTDGNLLAYFEYSYSVIACTIGGCTTSPSNTIKTLEAPPGFVSPPNVELLSATEVNTSWSAPLMQNGEITKYILKMEHESYFAGKGLWKVISNLEPFTMYNVSLISCTSGGCTSSLPIAFRTMEDRPTDMKAPIFKVTGPESIEIMWQTPSKPNGEIKGYELRRDDLLIYVGMDTHYHDSQLEPGTEYIYSIQANNNHGSSERSSAKIKTHPSLPYGMQPPKMQAKSAHEILLTWSPPSRTNGDIIKYLLLIRCPFELREEKQYHFNNSLTTQMSHSFTVTDLKPFKQYEAKIEACTLVGCVASEWVTGTTLEAPPESQPQPLIDMHMNPQVPLIMWNAPPQPNGKILYYELYRRQITDIKEMATTELVYNGSETAYKDINLLPYTEYKYQVWAVNSAGRRPSPWVYCRTGPAAPEAVHAPVFESVSSTSALATIPPPSKPNGIITLYSLFSSTNKGTYIVLSEGTSNQQTIYGLKPFTKYSVGVEACTCLKCCSRGPVVQITTLPAPPSHQLPPRVTSRTSRSASFQWNGPQSPNGIIQRYEIQMQVTCPQPYQIIGISCTPGQIEEKYSGNEDSCNVTSLQPYTSYSVRVISYNSVGSTDSEWIVCTTLKEKPQYKSNFIVSSNITALFLDWSVTFLLNGILKEYVLTERGQKVYSGLDSSVYIQRTTDKTLFFQVTCTTDMGTVSSPIVKYSSVTGLAPVQSFPSGKNGTVDRGNTFYNELWFIILMALLGLVLLAIILSLLLQRKLNKQPCPRDRPPLVPLQQRMSPASGYSQNEAYTKYSLSDSQHAMLQAPTVQIPIEASSQVSEMGISEIKIPSTDSPTSHRTMVRKTSHSQISHSFSQNSLYQSASQLLNSHDKKSLGDGSIWDSIIQGHDSGMYADDDDLISTIKSFSTVTKQHTAFTDTPL</sequence>
<dbReference type="PROSITE" id="PS51117">
    <property type="entry name" value="LAMININ_NTER"/>
    <property type="match status" value="1"/>
</dbReference>
<dbReference type="CDD" id="cd00110">
    <property type="entry name" value="LamG"/>
    <property type="match status" value="2"/>
</dbReference>
<dbReference type="FunFam" id="2.10.25.10:FF:000094">
    <property type="entry name" value="Laminin subunit alpha-2"/>
    <property type="match status" value="1"/>
</dbReference>
<evidence type="ECO:0000259" key="24">
    <source>
        <dbReference type="PROSITE" id="PS50853"/>
    </source>
</evidence>
<dbReference type="FunFam" id="2.10.25.10:FF:000275">
    <property type="entry name" value="usherin"/>
    <property type="match status" value="1"/>
</dbReference>
<keyword evidence="12" id="KW-0325">Glycoprotein</keyword>
<dbReference type="FunFam" id="2.60.40.10:FF:001085">
    <property type="entry name" value="Usherin"/>
    <property type="match status" value="1"/>
</dbReference>
<feature type="domain" description="Fibronectin type-III" evidence="24">
    <location>
        <begin position="2563"/>
        <end position="2654"/>
    </location>
</feature>
<feature type="disulfide bond" evidence="19">
    <location>
        <begin position="583"/>
        <end position="592"/>
    </location>
</feature>
<comment type="caution">
    <text evidence="19">Lacks conserved residue(s) required for the propagation of feature annotation.</text>
</comment>
<keyword evidence="6" id="KW-0716">Sensory transduction</keyword>
<feature type="disulfide bond" evidence="19">
    <location>
        <begin position="737"/>
        <end position="746"/>
    </location>
</feature>
<feature type="domain" description="Laminin G" evidence="22">
    <location>
        <begin position="1540"/>
        <end position="1717"/>
    </location>
</feature>
<feature type="domain" description="Laminin EGF-like" evidence="23">
    <location>
        <begin position="766"/>
        <end position="816"/>
    </location>
</feature>
<feature type="disulfide bond" evidence="19">
    <location>
        <begin position="768"/>
        <end position="785"/>
    </location>
</feature>
<feature type="domain" description="Laminin EGF-like" evidence="23">
    <location>
        <begin position="610"/>
        <end position="661"/>
    </location>
</feature>
<dbReference type="FunFam" id="2.60.40.10:FF:001211">
    <property type="entry name" value="Usherin"/>
    <property type="match status" value="1"/>
</dbReference>
<dbReference type="SMART" id="SM00060">
    <property type="entry name" value="FN3"/>
    <property type="match status" value="33"/>
</dbReference>
<feature type="domain" description="Fibronectin type-III" evidence="24">
    <location>
        <begin position="873"/>
        <end position="967"/>
    </location>
</feature>
<protein>
    <recommendedName>
        <fullName evidence="16">Usherin</fullName>
    </recommendedName>
    <alternativeName>
        <fullName evidence="17">Usher syndrome type IIa protein homolog</fullName>
    </alternativeName>
    <alternativeName>
        <fullName evidence="18">Usher syndrome type-2A protein homolog</fullName>
    </alternativeName>
</protein>
<dbReference type="PANTHER" id="PTHR46957:SF7">
    <property type="entry name" value="USHERIN"/>
    <property type="match status" value="1"/>
</dbReference>
<feature type="domain" description="Fibronectin type-III" evidence="24">
    <location>
        <begin position="4773"/>
        <end position="4875"/>
    </location>
</feature>
<feature type="domain" description="Fibronectin type-III" evidence="24">
    <location>
        <begin position="1184"/>
        <end position="1290"/>
    </location>
</feature>
<dbReference type="FunFam" id="2.60.40.10:FF:001168">
    <property type="entry name" value="Usherin"/>
    <property type="match status" value="1"/>
</dbReference>
<keyword evidence="14 19" id="KW-0424">Laminin EGF-like domain</keyword>
<dbReference type="Pfam" id="PF00055">
    <property type="entry name" value="Laminin_N"/>
    <property type="match status" value="1"/>
</dbReference>
<feature type="domain" description="Fibronectin type-III" evidence="24">
    <location>
        <begin position="4207"/>
        <end position="4302"/>
    </location>
</feature>
<dbReference type="InterPro" id="IPR013320">
    <property type="entry name" value="ConA-like_dom_sf"/>
</dbReference>
<evidence type="ECO:0000256" key="4">
    <source>
        <dbReference type="ARBA" id="ARBA00022475"/>
    </source>
</evidence>
<dbReference type="PROSITE" id="PS01248">
    <property type="entry name" value="EGF_LAM_1"/>
    <property type="match status" value="3"/>
</dbReference>
<evidence type="ECO:0000256" key="1">
    <source>
        <dbReference type="ARBA" id="ARBA00004289"/>
    </source>
</evidence>
<dbReference type="GO" id="GO:0048513">
    <property type="term" value="P:animal organ development"/>
    <property type="evidence" value="ECO:0007669"/>
    <property type="project" value="UniProtKB-ARBA"/>
</dbReference>
<feature type="domain" description="Laminin EGF-like" evidence="23">
    <location>
        <begin position="562"/>
        <end position="609"/>
    </location>
</feature>
<feature type="domain" description="Laminin G" evidence="22">
    <location>
        <begin position="1340"/>
        <end position="1535"/>
    </location>
</feature>
<keyword evidence="21" id="KW-1133">Transmembrane helix</keyword>
<evidence type="ECO:0000256" key="11">
    <source>
        <dbReference type="ARBA" id="ARBA00023157"/>
    </source>
</evidence>
<dbReference type="PRINTS" id="PR00011">
    <property type="entry name" value="EGFLAMININ"/>
</dbReference>
<feature type="domain" description="Fibronectin type-III" evidence="24">
    <location>
        <begin position="1978"/>
        <end position="2075"/>
    </location>
</feature>
<feature type="domain" description="Fibronectin type-III" evidence="24">
    <location>
        <begin position="3594"/>
        <end position="3684"/>
    </location>
</feature>
<evidence type="ECO:0000256" key="5">
    <source>
        <dbReference type="ARBA" id="ARBA00022525"/>
    </source>
</evidence>
<dbReference type="GO" id="GO:0032391">
    <property type="term" value="C:photoreceptor connecting cilium"/>
    <property type="evidence" value="ECO:0007669"/>
    <property type="project" value="UniProtKB-ARBA"/>
</dbReference>
<feature type="domain" description="Laminin N-terminal" evidence="25">
    <location>
        <begin position="85"/>
        <end position="332"/>
    </location>
</feature>
<dbReference type="FunFam" id="2.60.40.10:FF:001052">
    <property type="entry name" value="Usherin"/>
    <property type="match status" value="1"/>
</dbReference>
<gene>
    <name evidence="26" type="ORF">PECUL_23A044086</name>
</gene>
<dbReference type="FunFam" id="2.60.40.10:FF:001227">
    <property type="entry name" value="Usherin"/>
    <property type="match status" value="1"/>
</dbReference>
<dbReference type="Pfam" id="PF00053">
    <property type="entry name" value="EGF_laminin"/>
    <property type="match status" value="10"/>
</dbReference>
<feature type="domain" description="Fibronectin type-III" evidence="24">
    <location>
        <begin position="2076"/>
        <end position="2162"/>
    </location>
</feature>
<evidence type="ECO:0000256" key="9">
    <source>
        <dbReference type="ARBA" id="ARBA00022740"/>
    </source>
</evidence>
<dbReference type="InterPro" id="IPR008211">
    <property type="entry name" value="Laminin_N"/>
</dbReference>
<evidence type="ECO:0000256" key="10">
    <source>
        <dbReference type="ARBA" id="ARBA00023136"/>
    </source>
</evidence>